<proteinExistence type="predicted"/>
<reference evidence="2" key="1">
    <citation type="submission" date="2019-12" db="EMBL/GenBank/DDBJ databases">
        <title>Genome sequencing and annotation of Brassica cretica.</title>
        <authorList>
            <person name="Studholme D.J."/>
            <person name="Sarris P.F."/>
        </authorList>
    </citation>
    <scope>NUCLEOTIDE SEQUENCE</scope>
    <source>
        <strain evidence="2">PFS-001/15</strain>
        <tissue evidence="2">Leaf</tissue>
    </source>
</reference>
<evidence type="ECO:0000313" key="3">
    <source>
        <dbReference type="Proteomes" id="UP000712281"/>
    </source>
</evidence>
<evidence type="ECO:0000259" key="1">
    <source>
        <dbReference type="Pfam" id="PF17766"/>
    </source>
</evidence>
<evidence type="ECO:0000313" key="2">
    <source>
        <dbReference type="EMBL" id="KAF2543886.1"/>
    </source>
</evidence>
<dbReference type="EMBL" id="QGKW02002005">
    <property type="protein sequence ID" value="KAF2543886.1"/>
    <property type="molecule type" value="Genomic_DNA"/>
</dbReference>
<feature type="domain" description="Subtilisin-like protease fibronectin type-III" evidence="1">
    <location>
        <begin position="34"/>
        <end position="86"/>
    </location>
</feature>
<organism evidence="2 3">
    <name type="scientific">Brassica cretica</name>
    <name type="common">Mustard</name>
    <dbReference type="NCBI Taxonomy" id="69181"/>
    <lineage>
        <taxon>Eukaryota</taxon>
        <taxon>Viridiplantae</taxon>
        <taxon>Streptophyta</taxon>
        <taxon>Embryophyta</taxon>
        <taxon>Tracheophyta</taxon>
        <taxon>Spermatophyta</taxon>
        <taxon>Magnoliopsida</taxon>
        <taxon>eudicotyledons</taxon>
        <taxon>Gunneridae</taxon>
        <taxon>Pentapetalae</taxon>
        <taxon>rosids</taxon>
        <taxon>malvids</taxon>
        <taxon>Brassicales</taxon>
        <taxon>Brassicaceae</taxon>
        <taxon>Brassiceae</taxon>
        <taxon>Brassica</taxon>
    </lineage>
</organism>
<name>A0A8S9GHY5_BRACR</name>
<comment type="caution">
    <text evidence="2">The sequence shown here is derived from an EMBL/GenBank/DDBJ whole genome shotgun (WGS) entry which is preliminary data.</text>
</comment>
<dbReference type="InterPro" id="IPR041469">
    <property type="entry name" value="Subtilisin-like_FN3"/>
</dbReference>
<accession>A0A8S9GHY5</accession>
<dbReference type="AlphaFoldDB" id="A0A8S9GHY5"/>
<sequence length="174" mass="19695">MIQQSLYSPENPQNARLPYLLFLTLTIQPSRFQTFKGEVTVTRTVTNVGPVDSVYRAVVEAPEGVKIAVEPETLVFNNSTKKLGFRCLYPELGFTSPVLFLQMRPEDTLVATGFSPVKRSDLRCIVLRPAVWFGGWTCFCSLVWLSSSHVLVVCPYWRPILVSFGCLLVSLRWF</sequence>
<dbReference type="Gene3D" id="2.60.40.2310">
    <property type="match status" value="1"/>
</dbReference>
<gene>
    <name evidence="2" type="ORF">F2Q68_00029635</name>
</gene>
<dbReference type="Pfam" id="PF17766">
    <property type="entry name" value="fn3_6"/>
    <property type="match status" value="1"/>
</dbReference>
<dbReference type="Proteomes" id="UP000712281">
    <property type="component" value="Unassembled WGS sequence"/>
</dbReference>
<protein>
    <recommendedName>
        <fullName evidence="1">Subtilisin-like protease fibronectin type-III domain-containing protein</fullName>
    </recommendedName>
</protein>